<dbReference type="EMBL" id="CP002831">
    <property type="protein sequence ID" value="AFC25271.1"/>
    <property type="molecule type" value="Genomic_DNA"/>
</dbReference>
<dbReference type="HOGENOM" id="CLU_1947310_0_0_10"/>
<gene>
    <name evidence="2" type="ordered locus">SGRA_2543</name>
</gene>
<evidence type="ECO:0000256" key="1">
    <source>
        <dbReference type="SAM" id="SignalP"/>
    </source>
</evidence>
<dbReference type="PROSITE" id="PS51257">
    <property type="entry name" value="PROKAR_LIPOPROTEIN"/>
    <property type="match status" value="1"/>
</dbReference>
<dbReference type="RefSeq" id="WP_015692883.1">
    <property type="nucleotide sequence ID" value="NC_016940.1"/>
</dbReference>
<feature type="signal peptide" evidence="1">
    <location>
        <begin position="1"/>
        <end position="20"/>
    </location>
</feature>
<sequence length="129" mass="14613">MNYLKSSLLLLALALFVACSGDSINYAEKLEGKWELSNVSAILKAGYGGNYDFEALNAGYLKFNANGSYESKIDQLENKGQWEVAQDGSFIQLKADSLPFDDKLKLRFENERSIFIYNNGKEYQFKKLN</sequence>
<evidence type="ECO:0008006" key="4">
    <source>
        <dbReference type="Google" id="ProtNLM"/>
    </source>
</evidence>
<feature type="chain" id="PRO_5003604718" description="Lipocalin-like domain-containing protein" evidence="1">
    <location>
        <begin position="21"/>
        <end position="129"/>
    </location>
</feature>
<proteinExistence type="predicted"/>
<reference evidence="2 3" key="1">
    <citation type="journal article" date="2012" name="Stand. Genomic Sci.">
        <title>Complete genome sequencing and analysis of Saprospira grandis str. Lewin, a predatory marine bacterium.</title>
        <authorList>
            <person name="Saw J.H."/>
            <person name="Yuryev A."/>
            <person name="Kanbe M."/>
            <person name="Hou S."/>
            <person name="Young A.G."/>
            <person name="Aizawa S."/>
            <person name="Alam M."/>
        </authorList>
    </citation>
    <scope>NUCLEOTIDE SEQUENCE [LARGE SCALE GENOMIC DNA]</scope>
    <source>
        <strain evidence="2 3">Lewin</strain>
    </source>
</reference>
<dbReference type="AlphaFoldDB" id="H6L6M5"/>
<name>H6L6M5_SAPGL</name>
<accession>H6L6M5</accession>
<dbReference type="Proteomes" id="UP000007519">
    <property type="component" value="Chromosome"/>
</dbReference>
<evidence type="ECO:0000313" key="3">
    <source>
        <dbReference type="Proteomes" id="UP000007519"/>
    </source>
</evidence>
<keyword evidence="1" id="KW-0732">Signal</keyword>
<evidence type="ECO:0000313" key="2">
    <source>
        <dbReference type="EMBL" id="AFC25271.1"/>
    </source>
</evidence>
<keyword evidence="3" id="KW-1185">Reference proteome</keyword>
<protein>
    <recommendedName>
        <fullName evidence="4">Lipocalin-like domain-containing protein</fullName>
    </recommendedName>
</protein>
<dbReference type="OrthoDB" id="1492805at2"/>
<organism evidence="2 3">
    <name type="scientific">Saprospira grandis (strain Lewin)</name>
    <dbReference type="NCBI Taxonomy" id="984262"/>
    <lineage>
        <taxon>Bacteria</taxon>
        <taxon>Pseudomonadati</taxon>
        <taxon>Bacteroidota</taxon>
        <taxon>Saprospiria</taxon>
        <taxon>Saprospirales</taxon>
        <taxon>Saprospiraceae</taxon>
        <taxon>Saprospira</taxon>
    </lineage>
</organism>
<dbReference type="KEGG" id="sgn:SGRA_2543"/>